<keyword evidence="1" id="KW-0808">Transferase</keyword>
<dbReference type="Pfam" id="PF00755">
    <property type="entry name" value="Carn_acyltransf"/>
    <property type="match status" value="1"/>
</dbReference>
<dbReference type="Proteomes" id="UP000694388">
    <property type="component" value="Unplaced"/>
</dbReference>
<dbReference type="Gene3D" id="1.20.1280.180">
    <property type="match status" value="1"/>
</dbReference>
<dbReference type="Ensembl" id="ENSEBUT00000023988.1">
    <property type="protein sequence ID" value="ENSEBUP00000023412.1"/>
    <property type="gene ID" value="ENSEBUG00000014422.1"/>
</dbReference>
<evidence type="ECO:0000313" key="3">
    <source>
        <dbReference type="Ensembl" id="ENSEBUP00000023412.1"/>
    </source>
</evidence>
<evidence type="ECO:0000313" key="4">
    <source>
        <dbReference type="Proteomes" id="UP000694388"/>
    </source>
</evidence>
<dbReference type="GeneTree" id="ENSGT01150000286999"/>
<dbReference type="InterPro" id="IPR000542">
    <property type="entry name" value="Carn_acyl_trans"/>
</dbReference>
<reference evidence="3" key="1">
    <citation type="submission" date="2025-08" db="UniProtKB">
        <authorList>
            <consortium name="Ensembl"/>
        </authorList>
    </citation>
    <scope>IDENTIFICATION</scope>
</reference>
<reference evidence="3" key="2">
    <citation type="submission" date="2025-09" db="UniProtKB">
        <authorList>
            <consortium name="Ensembl"/>
        </authorList>
    </citation>
    <scope>IDENTIFICATION</scope>
</reference>
<dbReference type="OMA" id="VFRRWVC"/>
<proteinExistence type="predicted"/>
<evidence type="ECO:0000256" key="1">
    <source>
        <dbReference type="ARBA" id="ARBA00023315"/>
    </source>
</evidence>
<dbReference type="GO" id="GO:0006635">
    <property type="term" value="P:fatty acid beta-oxidation"/>
    <property type="evidence" value="ECO:0007669"/>
    <property type="project" value="TreeGrafter"/>
</dbReference>
<dbReference type="AlphaFoldDB" id="A0A8C4R2L0"/>
<keyword evidence="4" id="KW-1185">Reference proteome</keyword>
<dbReference type="PANTHER" id="PTHR22589:SF16">
    <property type="entry name" value="CARNITINE O-PALMITOYLTRANSFERASE 2, MITOCHONDRIAL"/>
    <property type="match status" value="1"/>
</dbReference>
<protein>
    <recommendedName>
        <fullName evidence="2">Choline/carnitine acyltransferase domain-containing protein</fullName>
    </recommendedName>
</protein>
<name>A0A8C4R2L0_EPTBU</name>
<dbReference type="GO" id="GO:0005739">
    <property type="term" value="C:mitochondrion"/>
    <property type="evidence" value="ECO:0007669"/>
    <property type="project" value="TreeGrafter"/>
</dbReference>
<keyword evidence="1" id="KW-0012">Acyltransferase</keyword>
<accession>A0A8C4R2L0</accession>
<dbReference type="GO" id="GO:0004095">
    <property type="term" value="F:carnitine O-palmitoyltransferase activity"/>
    <property type="evidence" value="ECO:0007669"/>
    <property type="project" value="TreeGrafter"/>
</dbReference>
<dbReference type="PANTHER" id="PTHR22589">
    <property type="entry name" value="CARNITINE O-ACYLTRANSFERASE"/>
    <property type="match status" value="1"/>
</dbReference>
<dbReference type="InterPro" id="IPR042231">
    <property type="entry name" value="Cho/carn_acyl_trans_2"/>
</dbReference>
<evidence type="ECO:0000259" key="2">
    <source>
        <dbReference type="Pfam" id="PF00755"/>
    </source>
</evidence>
<organism evidence="3 4">
    <name type="scientific">Eptatretus burgeri</name>
    <name type="common">Inshore hagfish</name>
    <dbReference type="NCBI Taxonomy" id="7764"/>
    <lineage>
        <taxon>Eukaryota</taxon>
        <taxon>Metazoa</taxon>
        <taxon>Chordata</taxon>
        <taxon>Craniata</taxon>
        <taxon>Vertebrata</taxon>
        <taxon>Cyclostomata</taxon>
        <taxon>Myxini</taxon>
        <taxon>Myxiniformes</taxon>
        <taxon>Myxinidae</taxon>
        <taxon>Eptatretinae</taxon>
        <taxon>Eptatretus</taxon>
    </lineage>
</organism>
<sequence length="172" mass="20110">MLFAKEERLTYSTQAVRATNLAISAARFMRTLRDGFLEPDVFHLNPAHSDTPVFRRWVCLLPPAFSWYGAYLRNAYPLDMSQYVNLFCSTRIPCARRDQLKMQPDAKHLLVMRRGHLYTFDLLDEQGNILSPLQILARFKYIISDLSPWPRHPLGFLTTERRDTWAALRHSP</sequence>
<dbReference type="InterPro" id="IPR039551">
    <property type="entry name" value="Cho/carn_acyl_trans"/>
</dbReference>
<feature type="domain" description="Choline/carnitine acyltransferase" evidence="2">
    <location>
        <begin position="10"/>
        <end position="170"/>
    </location>
</feature>
<dbReference type="SUPFAM" id="SSF52777">
    <property type="entry name" value="CoA-dependent acyltransferases"/>
    <property type="match status" value="1"/>
</dbReference>
<dbReference type="Gene3D" id="3.30.559.70">
    <property type="entry name" value="Choline/Carnitine o-acyltransferase, domain 2"/>
    <property type="match status" value="1"/>
</dbReference>